<dbReference type="InterPro" id="IPR039425">
    <property type="entry name" value="RNA_pol_sigma-70-like"/>
</dbReference>
<dbReference type="InterPro" id="IPR036388">
    <property type="entry name" value="WH-like_DNA-bd_sf"/>
</dbReference>
<evidence type="ECO:0000256" key="3">
    <source>
        <dbReference type="ARBA" id="ARBA00023082"/>
    </source>
</evidence>
<dbReference type="AlphaFoldDB" id="H1Y502"/>
<keyword evidence="5 6" id="KW-0804">Transcription</keyword>
<evidence type="ECO:0000256" key="4">
    <source>
        <dbReference type="ARBA" id="ARBA00023125"/>
    </source>
</evidence>
<dbReference type="RefSeq" id="WP_008509113.1">
    <property type="nucleotide sequence ID" value="NZ_CM001403.1"/>
</dbReference>
<reference evidence="9" key="1">
    <citation type="submission" date="2011-09" db="EMBL/GenBank/DDBJ databases">
        <title>The permanent draft genome of Mucilaginibacter paludis DSM 18603.</title>
        <authorList>
            <consortium name="US DOE Joint Genome Institute (JGI-PGF)"/>
            <person name="Lucas S."/>
            <person name="Han J."/>
            <person name="Lapidus A."/>
            <person name="Bruce D."/>
            <person name="Goodwin L."/>
            <person name="Pitluck S."/>
            <person name="Peters L."/>
            <person name="Kyrpides N."/>
            <person name="Mavromatis K."/>
            <person name="Ivanova N."/>
            <person name="Mikhailova N."/>
            <person name="Held B."/>
            <person name="Detter J.C."/>
            <person name="Tapia R."/>
            <person name="Han C."/>
            <person name="Land M."/>
            <person name="Hauser L."/>
            <person name="Markowitz V."/>
            <person name="Cheng J.-F."/>
            <person name="Hugenholtz P."/>
            <person name="Woyke T."/>
            <person name="Wu D."/>
            <person name="Tindall B."/>
            <person name="Brambilla E."/>
            <person name="Klenk H.-P."/>
            <person name="Eisen J.A."/>
        </authorList>
    </citation>
    <scope>NUCLEOTIDE SEQUENCE [LARGE SCALE GENOMIC DNA]</scope>
    <source>
        <strain evidence="9">DSM 18603</strain>
    </source>
</reference>
<evidence type="ECO:0000313" key="10">
    <source>
        <dbReference type="Proteomes" id="UP000002774"/>
    </source>
</evidence>
<evidence type="ECO:0000256" key="5">
    <source>
        <dbReference type="ARBA" id="ARBA00023163"/>
    </source>
</evidence>
<keyword evidence="4 6" id="KW-0238">DNA-binding</keyword>
<dbReference type="HOGENOM" id="CLU_047691_3_0_10"/>
<evidence type="ECO:0000256" key="1">
    <source>
        <dbReference type="ARBA" id="ARBA00010641"/>
    </source>
</evidence>
<accession>H1Y502</accession>
<evidence type="ECO:0000256" key="2">
    <source>
        <dbReference type="ARBA" id="ARBA00023015"/>
    </source>
</evidence>
<dbReference type="PANTHER" id="PTHR43133">
    <property type="entry name" value="RNA POLYMERASE ECF-TYPE SIGMA FACTO"/>
    <property type="match status" value="1"/>
</dbReference>
<dbReference type="InterPro" id="IPR013325">
    <property type="entry name" value="RNA_pol_sigma_r2"/>
</dbReference>
<dbReference type="STRING" id="714943.Mucpa_4239"/>
<dbReference type="SUPFAM" id="SSF88659">
    <property type="entry name" value="Sigma3 and sigma4 domains of RNA polymerase sigma factors"/>
    <property type="match status" value="1"/>
</dbReference>
<dbReference type="Gene3D" id="1.10.10.10">
    <property type="entry name" value="Winged helix-like DNA-binding domain superfamily/Winged helix DNA-binding domain"/>
    <property type="match status" value="1"/>
</dbReference>
<proteinExistence type="inferred from homology"/>
<keyword evidence="3 6" id="KW-0731">Sigma factor</keyword>
<organism evidence="9 10">
    <name type="scientific">Mucilaginibacter paludis DSM 18603</name>
    <dbReference type="NCBI Taxonomy" id="714943"/>
    <lineage>
        <taxon>Bacteria</taxon>
        <taxon>Pseudomonadati</taxon>
        <taxon>Bacteroidota</taxon>
        <taxon>Sphingobacteriia</taxon>
        <taxon>Sphingobacteriales</taxon>
        <taxon>Sphingobacteriaceae</taxon>
        <taxon>Mucilaginibacter</taxon>
    </lineage>
</organism>
<evidence type="ECO:0000259" key="8">
    <source>
        <dbReference type="Pfam" id="PF08281"/>
    </source>
</evidence>
<dbReference type="OrthoDB" id="9780326at2"/>
<evidence type="ECO:0000256" key="6">
    <source>
        <dbReference type="RuleBase" id="RU000716"/>
    </source>
</evidence>
<dbReference type="GO" id="GO:0003677">
    <property type="term" value="F:DNA binding"/>
    <property type="evidence" value="ECO:0007669"/>
    <property type="project" value="UniProtKB-KW"/>
</dbReference>
<name>H1Y502_9SPHI</name>
<dbReference type="InterPro" id="IPR000838">
    <property type="entry name" value="RNA_pol_sigma70_ECF_CS"/>
</dbReference>
<keyword evidence="10" id="KW-1185">Reference proteome</keyword>
<dbReference type="Pfam" id="PF04542">
    <property type="entry name" value="Sigma70_r2"/>
    <property type="match status" value="1"/>
</dbReference>
<evidence type="ECO:0000259" key="7">
    <source>
        <dbReference type="Pfam" id="PF04542"/>
    </source>
</evidence>
<dbReference type="EMBL" id="CM001403">
    <property type="protein sequence ID" value="EHQ28330.1"/>
    <property type="molecule type" value="Genomic_DNA"/>
</dbReference>
<dbReference type="PANTHER" id="PTHR43133:SF8">
    <property type="entry name" value="RNA POLYMERASE SIGMA FACTOR HI_1459-RELATED"/>
    <property type="match status" value="1"/>
</dbReference>
<dbReference type="Proteomes" id="UP000002774">
    <property type="component" value="Chromosome"/>
</dbReference>
<dbReference type="InterPro" id="IPR013324">
    <property type="entry name" value="RNA_pol_sigma_r3/r4-like"/>
</dbReference>
<feature type="domain" description="RNA polymerase sigma-70 region 2" evidence="7">
    <location>
        <begin position="21"/>
        <end position="88"/>
    </location>
</feature>
<dbReference type="GO" id="GO:0016987">
    <property type="term" value="F:sigma factor activity"/>
    <property type="evidence" value="ECO:0007669"/>
    <property type="project" value="UniProtKB-KW"/>
</dbReference>
<dbReference type="Pfam" id="PF08281">
    <property type="entry name" value="Sigma70_r4_2"/>
    <property type="match status" value="1"/>
</dbReference>
<dbReference type="Gene3D" id="1.10.1740.10">
    <property type="match status" value="1"/>
</dbReference>
<dbReference type="InterPro" id="IPR007627">
    <property type="entry name" value="RNA_pol_sigma70_r2"/>
</dbReference>
<feature type="domain" description="RNA polymerase sigma factor 70 region 4 type 2" evidence="8">
    <location>
        <begin position="127"/>
        <end position="178"/>
    </location>
</feature>
<dbReference type="SUPFAM" id="SSF88946">
    <property type="entry name" value="Sigma2 domain of RNA polymerase sigma factors"/>
    <property type="match status" value="1"/>
</dbReference>
<sequence>MTEQQLLQDLVKGDEKAFRLLVDTHKNRVYNTVLGFIRHADDAEDITQNVFIKIFETAGSFKQQSKLSTWIYRISVNESLDFIRHKNRKKRWAVITSLFDSDNELLHQQADTDHPGVLAENKEKAQILFSALDKLPEKQKTAFLLQKTQDCSQQKIAEIMQISEGAVESLLTRAKANLKKLLVNYYTA</sequence>
<keyword evidence="2 6" id="KW-0805">Transcription regulation</keyword>
<dbReference type="InterPro" id="IPR014284">
    <property type="entry name" value="RNA_pol_sigma-70_dom"/>
</dbReference>
<dbReference type="NCBIfam" id="TIGR02937">
    <property type="entry name" value="sigma70-ECF"/>
    <property type="match status" value="1"/>
</dbReference>
<gene>
    <name evidence="9" type="ORF">Mucpa_4239</name>
</gene>
<dbReference type="InterPro" id="IPR013249">
    <property type="entry name" value="RNA_pol_sigma70_r4_t2"/>
</dbReference>
<dbReference type="eggNOG" id="COG1595">
    <property type="taxonomic scope" value="Bacteria"/>
</dbReference>
<dbReference type="GO" id="GO:0006352">
    <property type="term" value="P:DNA-templated transcription initiation"/>
    <property type="evidence" value="ECO:0007669"/>
    <property type="project" value="InterPro"/>
</dbReference>
<evidence type="ECO:0000313" key="9">
    <source>
        <dbReference type="EMBL" id="EHQ28330.1"/>
    </source>
</evidence>
<protein>
    <recommendedName>
        <fullName evidence="6">RNA polymerase sigma factor</fullName>
    </recommendedName>
</protein>
<dbReference type="CDD" id="cd06171">
    <property type="entry name" value="Sigma70_r4"/>
    <property type="match status" value="1"/>
</dbReference>
<comment type="similarity">
    <text evidence="1 6">Belongs to the sigma-70 factor family. ECF subfamily.</text>
</comment>
<dbReference type="PROSITE" id="PS01063">
    <property type="entry name" value="SIGMA70_ECF"/>
    <property type="match status" value="1"/>
</dbReference>